<evidence type="ECO:0000313" key="2">
    <source>
        <dbReference type="Proteomes" id="UP000287651"/>
    </source>
</evidence>
<sequence>MARAPTGWPPTAKPPTGVAKLQRVAACRHSHPWPWLTPVAVALAGTTPIVVEPTKEPPMGLASARWGSDDRCWGDRLRRAASSPT</sequence>
<name>A0A426ZAX0_ENSVE</name>
<dbReference type="EMBL" id="AMZH03007535">
    <property type="protein sequence ID" value="RRT61099.1"/>
    <property type="molecule type" value="Genomic_DNA"/>
</dbReference>
<comment type="caution">
    <text evidence="1">The sequence shown here is derived from an EMBL/GenBank/DDBJ whole genome shotgun (WGS) entry which is preliminary data.</text>
</comment>
<proteinExistence type="predicted"/>
<organism evidence="1 2">
    <name type="scientific">Ensete ventricosum</name>
    <name type="common">Abyssinian banana</name>
    <name type="synonym">Musa ensete</name>
    <dbReference type="NCBI Taxonomy" id="4639"/>
    <lineage>
        <taxon>Eukaryota</taxon>
        <taxon>Viridiplantae</taxon>
        <taxon>Streptophyta</taxon>
        <taxon>Embryophyta</taxon>
        <taxon>Tracheophyta</taxon>
        <taxon>Spermatophyta</taxon>
        <taxon>Magnoliopsida</taxon>
        <taxon>Liliopsida</taxon>
        <taxon>Zingiberales</taxon>
        <taxon>Musaceae</taxon>
        <taxon>Ensete</taxon>
    </lineage>
</organism>
<accession>A0A426ZAX0</accession>
<evidence type="ECO:0000313" key="1">
    <source>
        <dbReference type="EMBL" id="RRT61099.1"/>
    </source>
</evidence>
<dbReference type="Proteomes" id="UP000287651">
    <property type="component" value="Unassembled WGS sequence"/>
</dbReference>
<gene>
    <name evidence="1" type="ORF">B296_00014851</name>
</gene>
<dbReference type="AlphaFoldDB" id="A0A426ZAX0"/>
<reference evidence="1 2" key="1">
    <citation type="journal article" date="2014" name="Agronomy (Basel)">
        <title>A Draft Genome Sequence for Ensete ventricosum, the Drought-Tolerant Tree Against Hunger.</title>
        <authorList>
            <person name="Harrison J."/>
            <person name="Moore K.A."/>
            <person name="Paszkiewicz K."/>
            <person name="Jones T."/>
            <person name="Grant M."/>
            <person name="Ambacheew D."/>
            <person name="Muzemil S."/>
            <person name="Studholme D.J."/>
        </authorList>
    </citation>
    <scope>NUCLEOTIDE SEQUENCE [LARGE SCALE GENOMIC DNA]</scope>
</reference>
<protein>
    <submittedName>
        <fullName evidence="1">Uncharacterized protein</fullName>
    </submittedName>
</protein>